<keyword evidence="1" id="KW-0411">Iron-sulfur</keyword>
<evidence type="ECO:0000313" key="7">
    <source>
        <dbReference type="EMBL" id="SVB43436.1"/>
    </source>
</evidence>
<keyword evidence="1" id="KW-0408">Iron</keyword>
<dbReference type="PANTHER" id="PTHR30002:SF4">
    <property type="entry name" value="EPOXYQUEUOSINE REDUCTASE"/>
    <property type="match status" value="1"/>
</dbReference>
<dbReference type="PROSITE" id="PS00198">
    <property type="entry name" value="4FE4S_FER_1"/>
    <property type="match status" value="1"/>
</dbReference>
<keyword evidence="3" id="KW-0819">tRNA processing</keyword>
<evidence type="ECO:0000256" key="5">
    <source>
        <dbReference type="ARBA" id="ARBA00023002"/>
    </source>
</evidence>
<dbReference type="NCBIfam" id="TIGR00276">
    <property type="entry name" value="tRNA epoxyqueuosine(34) reductase QueG"/>
    <property type="match status" value="1"/>
</dbReference>
<name>A0A382DY48_9ZZZZ</name>
<dbReference type="GO" id="GO:0051539">
    <property type="term" value="F:4 iron, 4 sulfur cluster binding"/>
    <property type="evidence" value="ECO:0007669"/>
    <property type="project" value="UniProtKB-KW"/>
</dbReference>
<feature type="domain" description="4Fe-4S ferredoxin-type" evidence="6">
    <location>
        <begin position="176"/>
        <end position="205"/>
    </location>
</feature>
<feature type="non-terminal residue" evidence="7">
    <location>
        <position position="298"/>
    </location>
</feature>
<keyword evidence="1" id="KW-0004">4Fe-4S</keyword>
<reference evidence="7" key="1">
    <citation type="submission" date="2018-05" db="EMBL/GenBank/DDBJ databases">
        <authorList>
            <person name="Lanie J.A."/>
            <person name="Ng W.-L."/>
            <person name="Kazmierczak K.M."/>
            <person name="Andrzejewski T.M."/>
            <person name="Davidsen T.M."/>
            <person name="Wayne K.J."/>
            <person name="Tettelin H."/>
            <person name="Glass J.I."/>
            <person name="Rusch D."/>
            <person name="Podicherti R."/>
            <person name="Tsui H.-C.T."/>
            <person name="Winkler M.E."/>
        </authorList>
    </citation>
    <scope>NUCLEOTIDE SEQUENCE</scope>
</reference>
<dbReference type="InterPro" id="IPR017900">
    <property type="entry name" value="4Fe4S_Fe_S_CS"/>
</dbReference>
<dbReference type="GO" id="GO:0052693">
    <property type="term" value="F:epoxyqueuosine reductase activity"/>
    <property type="evidence" value="ECO:0007669"/>
    <property type="project" value="TreeGrafter"/>
</dbReference>
<evidence type="ECO:0000256" key="2">
    <source>
        <dbReference type="ARBA" id="ARBA00022490"/>
    </source>
</evidence>
<keyword evidence="2" id="KW-0963">Cytoplasm</keyword>
<dbReference type="Pfam" id="PF13484">
    <property type="entry name" value="Fer4_16"/>
    <property type="match status" value="1"/>
</dbReference>
<keyword evidence="4" id="KW-0671">Queuosine biosynthesis</keyword>
<dbReference type="PANTHER" id="PTHR30002">
    <property type="entry name" value="EPOXYQUEUOSINE REDUCTASE"/>
    <property type="match status" value="1"/>
</dbReference>
<dbReference type="SUPFAM" id="SSF46548">
    <property type="entry name" value="alpha-helical ferredoxin"/>
    <property type="match status" value="1"/>
</dbReference>
<dbReference type="EMBL" id="UINC01041743">
    <property type="protein sequence ID" value="SVB43436.1"/>
    <property type="molecule type" value="Genomic_DNA"/>
</dbReference>
<organism evidence="7">
    <name type="scientific">marine metagenome</name>
    <dbReference type="NCBI Taxonomy" id="408172"/>
    <lineage>
        <taxon>unclassified sequences</taxon>
        <taxon>metagenomes</taxon>
        <taxon>ecological metagenomes</taxon>
    </lineage>
</organism>
<evidence type="ECO:0000256" key="3">
    <source>
        <dbReference type="ARBA" id="ARBA00022694"/>
    </source>
</evidence>
<keyword evidence="1" id="KW-0479">Metal-binding</keyword>
<proteinExistence type="predicted"/>
<dbReference type="AlphaFoldDB" id="A0A382DY48"/>
<accession>A0A382DY48</accession>
<dbReference type="Gene3D" id="3.30.70.20">
    <property type="match status" value="1"/>
</dbReference>
<dbReference type="InterPro" id="IPR013542">
    <property type="entry name" value="QueG_DUF1730"/>
</dbReference>
<protein>
    <recommendedName>
        <fullName evidence="6">4Fe-4S ferredoxin-type domain-containing protein</fullName>
    </recommendedName>
</protein>
<evidence type="ECO:0000256" key="1">
    <source>
        <dbReference type="ARBA" id="ARBA00022485"/>
    </source>
</evidence>
<evidence type="ECO:0000256" key="4">
    <source>
        <dbReference type="ARBA" id="ARBA00022785"/>
    </source>
</evidence>
<gene>
    <name evidence="7" type="ORF">METZ01_LOCUS196290</name>
</gene>
<dbReference type="InterPro" id="IPR017896">
    <property type="entry name" value="4Fe4S_Fe-S-bd"/>
</dbReference>
<dbReference type="InterPro" id="IPR004453">
    <property type="entry name" value="QueG"/>
</dbReference>
<dbReference type="GO" id="GO:0008616">
    <property type="term" value="P:tRNA queuosine(34) biosynthetic process"/>
    <property type="evidence" value="ECO:0007669"/>
    <property type="project" value="UniProtKB-KW"/>
</dbReference>
<keyword evidence="5" id="KW-0560">Oxidoreductase</keyword>
<sequence length="298" mass="34363">MSHLSEKIRSKAIKLGFDKVGITKADSITKQKNDLERWISNDGHASMKWIADRKSERGDIHKYFPSAKSVISVAMNYYVGMDQSDINSDYKFSNYAWGDDYHDILKMRLIELLEWLKGECPELKGIACVDTSPIMEKVWAQKAGIGWQGKHTNLITKDYGSWLFLGELVVDVSLKYDLPFKEDLCGTCMACIEACPTQALTEYKIDSEKCISYNTIENRIELFSDDTKLSGWIYGCDICQEVCPWNDKFNQVTEKEYFKPRSEIINWENRDWEKLDEPEFCKLFKGSAAKRTKLSGLK</sequence>
<evidence type="ECO:0000259" key="6">
    <source>
        <dbReference type="PROSITE" id="PS51379"/>
    </source>
</evidence>
<dbReference type="PROSITE" id="PS51379">
    <property type="entry name" value="4FE4S_FER_2"/>
    <property type="match status" value="1"/>
</dbReference>
<dbReference type="Pfam" id="PF08331">
    <property type="entry name" value="QueG_DUF1730"/>
    <property type="match status" value="1"/>
</dbReference>